<dbReference type="HOGENOM" id="CLU_1898055_0_0_1"/>
<dbReference type="EMBL" id="NMWX01000001">
    <property type="protein sequence ID" value="OZG06742.1"/>
    <property type="molecule type" value="Genomic_DNA"/>
</dbReference>
<dbReference type="Proteomes" id="UP000216624">
    <property type="component" value="Unassembled WGS sequence"/>
</dbReference>
<keyword evidence="2" id="KW-1185">Reference proteome</keyword>
<gene>
    <name evidence="1" type="ORF">FL82_01598</name>
</gene>
<sequence>MTDNYLRQVIDHAQHNHRLRGTMSGIFYQTAYAAAGAGAGGLFAGPIGALFGTMAGAVYGYANSEDYSSVFGIIGNLEDEEKDILTSTIRNHVGGLTFAEFVNWFKDLNHQATFMQLLMAYLAANQQKSAGTSRR</sequence>
<dbReference type="OrthoDB" id="5805760at2759"/>
<proteinExistence type="predicted"/>
<organism evidence="1 2">
    <name type="scientific">Caenorhabditis remanei</name>
    <name type="common">Caenorhabditis vulgaris</name>
    <dbReference type="NCBI Taxonomy" id="31234"/>
    <lineage>
        <taxon>Eukaryota</taxon>
        <taxon>Metazoa</taxon>
        <taxon>Ecdysozoa</taxon>
        <taxon>Nematoda</taxon>
        <taxon>Chromadorea</taxon>
        <taxon>Rhabditida</taxon>
        <taxon>Rhabditina</taxon>
        <taxon>Rhabditomorpha</taxon>
        <taxon>Rhabditoidea</taxon>
        <taxon>Rhabditidae</taxon>
        <taxon>Peloderinae</taxon>
        <taxon>Caenorhabditis</taxon>
    </lineage>
</organism>
<dbReference type="eggNOG" id="ENOG502SF63">
    <property type="taxonomic scope" value="Eukaryota"/>
</dbReference>
<evidence type="ECO:0000313" key="2">
    <source>
        <dbReference type="Proteomes" id="UP000216624"/>
    </source>
</evidence>
<protein>
    <submittedName>
        <fullName evidence="1">Uncharacterized protein</fullName>
    </submittedName>
</protein>
<dbReference type="CTD" id="9822094"/>
<dbReference type="OMA" id="QVIDHAQ"/>
<accession>A0A261B8S9</accession>
<comment type="caution">
    <text evidence="1">The sequence shown here is derived from an EMBL/GenBank/DDBJ whole genome shotgun (WGS) entry which is preliminary data.</text>
</comment>
<dbReference type="KEGG" id="crq:GCK72_024656"/>
<name>A0A261B8S9_CAERE</name>
<feature type="non-terminal residue" evidence="1">
    <location>
        <position position="1"/>
    </location>
</feature>
<evidence type="ECO:0000313" key="1">
    <source>
        <dbReference type="EMBL" id="OZG06742.1"/>
    </source>
</evidence>
<reference evidence="1" key="1">
    <citation type="submission" date="2017-08" db="EMBL/GenBank/DDBJ databases">
        <authorList>
            <person name="de Groot N.N."/>
        </authorList>
    </citation>
    <scope>NUCLEOTIDE SEQUENCE [LARGE SCALE GENOMIC DNA]</scope>
    <source>
        <strain evidence="1">PX439</strain>
    </source>
</reference>